<comment type="subcellular location">
    <subcellularLocation>
        <location evidence="3 19">Cytoplasm</location>
    </subcellularLocation>
</comment>
<comment type="cofactor">
    <cofactor evidence="1 19">
        <name>FAD</name>
        <dbReference type="ChEBI" id="CHEBI:57692"/>
    </cofactor>
</comment>
<evidence type="ECO:0000256" key="16">
    <source>
        <dbReference type="ARBA" id="ARBA00023316"/>
    </source>
</evidence>
<dbReference type="AlphaFoldDB" id="A0A1T5K7V1"/>
<keyword evidence="14 19" id="KW-0560">Oxidoreductase</keyword>
<keyword evidence="13 19" id="KW-0573">Peptidoglycan synthesis</keyword>
<comment type="catalytic activity">
    <reaction evidence="18 19">
        <text>UDP-N-acetyl-alpha-D-muramate + NADP(+) = UDP-N-acetyl-3-O-(1-carboxyvinyl)-alpha-D-glucosamine + NADPH + H(+)</text>
        <dbReference type="Rhea" id="RHEA:12248"/>
        <dbReference type="ChEBI" id="CHEBI:15378"/>
        <dbReference type="ChEBI" id="CHEBI:57783"/>
        <dbReference type="ChEBI" id="CHEBI:58349"/>
        <dbReference type="ChEBI" id="CHEBI:68483"/>
        <dbReference type="ChEBI" id="CHEBI:70757"/>
        <dbReference type="EC" id="1.3.1.98"/>
    </reaction>
</comment>
<evidence type="ECO:0000256" key="5">
    <source>
        <dbReference type="ARBA" id="ARBA00012518"/>
    </source>
</evidence>
<dbReference type="NCBIfam" id="NF000755">
    <property type="entry name" value="PRK00046.1"/>
    <property type="match status" value="1"/>
</dbReference>
<dbReference type="OrthoDB" id="9804753at2"/>
<reference evidence="21 22" key="1">
    <citation type="submission" date="2017-02" db="EMBL/GenBank/DDBJ databases">
        <authorList>
            <person name="Peterson S.W."/>
        </authorList>
    </citation>
    <scope>NUCLEOTIDE SEQUENCE [LARGE SCALE GENOMIC DNA]</scope>
    <source>
        <strain evidence="21 22">DSM 25262</strain>
    </source>
</reference>
<evidence type="ECO:0000256" key="4">
    <source>
        <dbReference type="ARBA" id="ARBA00004752"/>
    </source>
</evidence>
<dbReference type="InterPro" id="IPR006094">
    <property type="entry name" value="Oxid_FAD_bind_N"/>
</dbReference>
<dbReference type="InterPro" id="IPR011601">
    <property type="entry name" value="MurB_C"/>
</dbReference>
<evidence type="ECO:0000256" key="1">
    <source>
        <dbReference type="ARBA" id="ARBA00001974"/>
    </source>
</evidence>
<evidence type="ECO:0000256" key="14">
    <source>
        <dbReference type="ARBA" id="ARBA00023002"/>
    </source>
</evidence>
<evidence type="ECO:0000256" key="6">
    <source>
        <dbReference type="ARBA" id="ARBA00015188"/>
    </source>
</evidence>
<evidence type="ECO:0000313" key="22">
    <source>
        <dbReference type="Proteomes" id="UP000190961"/>
    </source>
</evidence>
<gene>
    <name evidence="19" type="primary">murB</name>
    <name evidence="21" type="ORF">SAMN05660236_1909</name>
</gene>
<dbReference type="InterPro" id="IPR003170">
    <property type="entry name" value="MurB"/>
</dbReference>
<dbReference type="Proteomes" id="UP000190961">
    <property type="component" value="Unassembled WGS sequence"/>
</dbReference>
<organism evidence="21 22">
    <name type="scientific">Ohtaekwangia koreensis</name>
    <dbReference type="NCBI Taxonomy" id="688867"/>
    <lineage>
        <taxon>Bacteria</taxon>
        <taxon>Pseudomonadati</taxon>
        <taxon>Bacteroidota</taxon>
        <taxon>Cytophagia</taxon>
        <taxon>Cytophagales</taxon>
        <taxon>Fulvivirgaceae</taxon>
        <taxon>Ohtaekwangia</taxon>
    </lineage>
</organism>
<dbReference type="Pfam" id="PF02873">
    <property type="entry name" value="MurB_C"/>
    <property type="match status" value="1"/>
</dbReference>
<feature type="active site" evidence="19">
    <location>
        <position position="164"/>
    </location>
</feature>
<feature type="domain" description="FAD-binding PCMH-type" evidence="20">
    <location>
        <begin position="17"/>
        <end position="188"/>
    </location>
</feature>
<dbReference type="Gene3D" id="3.30.465.10">
    <property type="match status" value="1"/>
</dbReference>
<evidence type="ECO:0000256" key="8">
    <source>
        <dbReference type="ARBA" id="ARBA00022618"/>
    </source>
</evidence>
<dbReference type="InterPro" id="IPR016169">
    <property type="entry name" value="FAD-bd_PCMH_sub2"/>
</dbReference>
<keyword evidence="9 19" id="KW-0285">Flavoprotein</keyword>
<dbReference type="SUPFAM" id="SSF56194">
    <property type="entry name" value="Uridine diphospho-N-Acetylenolpyruvylglucosamine reductase, MurB, C-terminal domain"/>
    <property type="match status" value="1"/>
</dbReference>
<accession>A0A1T5K7V1</accession>
<dbReference type="GO" id="GO:0005829">
    <property type="term" value="C:cytosol"/>
    <property type="evidence" value="ECO:0007669"/>
    <property type="project" value="TreeGrafter"/>
</dbReference>
<evidence type="ECO:0000256" key="19">
    <source>
        <dbReference type="HAMAP-Rule" id="MF_00037"/>
    </source>
</evidence>
<dbReference type="NCBIfam" id="TIGR00179">
    <property type="entry name" value="murB"/>
    <property type="match status" value="1"/>
</dbReference>
<dbReference type="GO" id="GO:0009252">
    <property type="term" value="P:peptidoglycan biosynthetic process"/>
    <property type="evidence" value="ECO:0007669"/>
    <property type="project" value="UniProtKB-UniRule"/>
</dbReference>
<dbReference type="GO" id="GO:0008360">
    <property type="term" value="P:regulation of cell shape"/>
    <property type="evidence" value="ECO:0007669"/>
    <property type="project" value="UniProtKB-KW"/>
</dbReference>
<sequence>MTIQKNISLTSFNTFGLQATAKEFTTIQSIEDAQALLTSDIFKNQPVLILGGGSNILLTKNFDGLVVKVEIKGKEVIHNDDENVLLKVGAGENWHELVMYCVDKNLGGIENLSLIPGTMGAAPMQNIGAYGVEIKDVVESVEAIEISTGKVKTFSNADCNFGYRESIFKQEAKNKFFISSVTLRLSKKNHRFNCSYGAVNETMTTLGYDTPSVRAISEAVIHIRRSKLPDPSVIGNAGSFFKNPTIDADAYALLKKTYPDIPGYIAGNAMFKVPAAWLIEKCGWKGKRFDNIGVHQHQALVLVNYGGGDGKKIWQLAMDIQASVKEKFNITLHPEVNVIE</sequence>
<dbReference type="PROSITE" id="PS51387">
    <property type="entry name" value="FAD_PCMH"/>
    <property type="match status" value="1"/>
</dbReference>
<dbReference type="HAMAP" id="MF_00037">
    <property type="entry name" value="MurB"/>
    <property type="match status" value="1"/>
</dbReference>
<dbReference type="EMBL" id="FUZU01000001">
    <property type="protein sequence ID" value="SKC59822.1"/>
    <property type="molecule type" value="Genomic_DNA"/>
</dbReference>
<keyword evidence="10 19" id="KW-0274">FAD</keyword>
<proteinExistence type="inferred from homology"/>
<evidence type="ECO:0000259" key="20">
    <source>
        <dbReference type="PROSITE" id="PS51387"/>
    </source>
</evidence>
<evidence type="ECO:0000256" key="17">
    <source>
        <dbReference type="ARBA" id="ARBA00031026"/>
    </source>
</evidence>
<comment type="function">
    <text evidence="2 19">Cell wall formation.</text>
</comment>
<dbReference type="GO" id="GO:0071555">
    <property type="term" value="P:cell wall organization"/>
    <property type="evidence" value="ECO:0007669"/>
    <property type="project" value="UniProtKB-KW"/>
</dbReference>
<evidence type="ECO:0000256" key="7">
    <source>
        <dbReference type="ARBA" id="ARBA00022490"/>
    </source>
</evidence>
<evidence type="ECO:0000256" key="13">
    <source>
        <dbReference type="ARBA" id="ARBA00022984"/>
    </source>
</evidence>
<keyword evidence="8 19" id="KW-0132">Cell division</keyword>
<dbReference type="Gene3D" id="3.30.43.10">
    <property type="entry name" value="Uridine Diphospho-n-acetylenolpyruvylglucosamine Reductase, domain 2"/>
    <property type="match status" value="1"/>
</dbReference>
<evidence type="ECO:0000256" key="15">
    <source>
        <dbReference type="ARBA" id="ARBA00023306"/>
    </source>
</evidence>
<dbReference type="RefSeq" id="WP_079686419.1">
    <property type="nucleotide sequence ID" value="NZ_FUZU01000001.1"/>
</dbReference>
<dbReference type="GO" id="GO:0071949">
    <property type="term" value="F:FAD binding"/>
    <property type="evidence" value="ECO:0007669"/>
    <property type="project" value="InterPro"/>
</dbReference>
<evidence type="ECO:0000256" key="10">
    <source>
        <dbReference type="ARBA" id="ARBA00022827"/>
    </source>
</evidence>
<feature type="active site" evidence="19">
    <location>
        <position position="335"/>
    </location>
</feature>
<evidence type="ECO:0000256" key="9">
    <source>
        <dbReference type="ARBA" id="ARBA00022630"/>
    </source>
</evidence>
<keyword evidence="12 19" id="KW-0133">Cell shape</keyword>
<name>A0A1T5K7V1_9BACT</name>
<feature type="active site" description="Proton donor" evidence="19">
    <location>
        <position position="239"/>
    </location>
</feature>
<dbReference type="PANTHER" id="PTHR21071">
    <property type="entry name" value="UDP-N-ACETYLENOLPYRUVOYLGLUCOSAMINE REDUCTASE"/>
    <property type="match status" value="1"/>
</dbReference>
<dbReference type="GO" id="GO:0051301">
    <property type="term" value="P:cell division"/>
    <property type="evidence" value="ECO:0007669"/>
    <property type="project" value="UniProtKB-KW"/>
</dbReference>
<dbReference type="SUPFAM" id="SSF56176">
    <property type="entry name" value="FAD-binding/transporter-associated domain-like"/>
    <property type="match status" value="1"/>
</dbReference>
<dbReference type="NCBIfam" id="NF010478">
    <property type="entry name" value="PRK13903.1"/>
    <property type="match status" value="1"/>
</dbReference>
<keyword evidence="7 19" id="KW-0963">Cytoplasm</keyword>
<dbReference type="Gene3D" id="3.90.78.10">
    <property type="entry name" value="UDP-N-acetylenolpyruvoylglucosamine reductase, C-terminal domain"/>
    <property type="match status" value="1"/>
</dbReference>
<dbReference type="GO" id="GO:0008762">
    <property type="term" value="F:UDP-N-acetylmuramate dehydrogenase activity"/>
    <property type="evidence" value="ECO:0007669"/>
    <property type="project" value="UniProtKB-UniRule"/>
</dbReference>
<evidence type="ECO:0000256" key="18">
    <source>
        <dbReference type="ARBA" id="ARBA00048914"/>
    </source>
</evidence>
<evidence type="ECO:0000256" key="3">
    <source>
        <dbReference type="ARBA" id="ARBA00004496"/>
    </source>
</evidence>
<keyword evidence="22" id="KW-1185">Reference proteome</keyword>
<dbReference type="PANTHER" id="PTHR21071:SF4">
    <property type="entry name" value="UDP-N-ACETYLENOLPYRUVOYLGLUCOSAMINE REDUCTASE"/>
    <property type="match status" value="1"/>
</dbReference>
<dbReference type="Pfam" id="PF01565">
    <property type="entry name" value="FAD_binding_4"/>
    <property type="match status" value="1"/>
</dbReference>
<comment type="pathway">
    <text evidence="4 19">Cell wall biogenesis; peptidoglycan biosynthesis.</text>
</comment>
<dbReference type="UniPathway" id="UPA00219"/>
<evidence type="ECO:0000256" key="2">
    <source>
        <dbReference type="ARBA" id="ARBA00003921"/>
    </source>
</evidence>
<protein>
    <recommendedName>
        <fullName evidence="6 19">UDP-N-acetylenolpyruvoylglucosamine reductase</fullName>
        <ecNumber evidence="5 19">1.3.1.98</ecNumber>
    </recommendedName>
    <alternativeName>
        <fullName evidence="17 19">UDP-N-acetylmuramate dehydrogenase</fullName>
    </alternativeName>
</protein>
<dbReference type="STRING" id="688867.SAMN05660236_1909"/>
<dbReference type="InterPro" id="IPR036318">
    <property type="entry name" value="FAD-bd_PCMH-like_sf"/>
</dbReference>
<dbReference type="EC" id="1.3.1.98" evidence="5 19"/>
<dbReference type="InterPro" id="IPR016166">
    <property type="entry name" value="FAD-bd_PCMH"/>
</dbReference>
<evidence type="ECO:0000256" key="12">
    <source>
        <dbReference type="ARBA" id="ARBA00022960"/>
    </source>
</evidence>
<evidence type="ECO:0000313" key="21">
    <source>
        <dbReference type="EMBL" id="SKC59822.1"/>
    </source>
</evidence>
<dbReference type="InterPro" id="IPR016167">
    <property type="entry name" value="FAD-bd_PCMH_sub1"/>
</dbReference>
<keyword evidence="15 19" id="KW-0131">Cell cycle</keyword>
<dbReference type="InterPro" id="IPR036635">
    <property type="entry name" value="MurB_C_sf"/>
</dbReference>
<keyword evidence="11 19" id="KW-0521">NADP</keyword>
<evidence type="ECO:0000256" key="11">
    <source>
        <dbReference type="ARBA" id="ARBA00022857"/>
    </source>
</evidence>
<comment type="similarity">
    <text evidence="19">Belongs to the MurB family.</text>
</comment>
<keyword evidence="16 19" id="KW-0961">Cell wall biogenesis/degradation</keyword>